<evidence type="ECO:0000313" key="5">
    <source>
        <dbReference type="Proteomes" id="UP000092871"/>
    </source>
</evidence>
<evidence type="ECO:0000256" key="1">
    <source>
        <dbReference type="SAM" id="SignalP"/>
    </source>
</evidence>
<dbReference type="Gene3D" id="2.40.160.20">
    <property type="match status" value="1"/>
</dbReference>
<gene>
    <name evidence="2" type="ORF">MGA5115_01793</name>
    <name evidence="3" type="ORF">MGA5116_00586</name>
</gene>
<keyword evidence="4" id="KW-1185">Reference proteome</keyword>
<organism evidence="2 5">
    <name type="scientific">Marinomonas gallaica</name>
    <dbReference type="NCBI Taxonomy" id="1806667"/>
    <lineage>
        <taxon>Bacteria</taxon>
        <taxon>Pseudomonadati</taxon>
        <taxon>Pseudomonadota</taxon>
        <taxon>Gammaproteobacteria</taxon>
        <taxon>Oceanospirillales</taxon>
        <taxon>Oceanospirillaceae</taxon>
        <taxon>Marinomonas</taxon>
    </lineage>
</organism>
<dbReference type="Proteomes" id="UP000092871">
    <property type="component" value="Unassembled WGS sequence"/>
</dbReference>
<dbReference type="Proteomes" id="UP000092840">
    <property type="component" value="Unassembled WGS sequence"/>
</dbReference>
<sequence length="185" mass="20106">MTISKILRLWSAIALTVTTFHAAAEVVRPTLDALPKAETPELELVLEGIVDLGEWIEVGETAKGLRGIAPITGGEFQGRNGFKATVKPGGADWQLARTDGVWEIFALYSITTDDGVNIVIDNRGVAVNKSDDPKLPADEWYIATNPTFLAPDGKYSWLKQSQFAGTVVAAADESYVIVRVYEILQ</sequence>
<name>A0A1C3JRE1_9GAMM</name>
<dbReference type="PANTHER" id="PTHR37315:SF1">
    <property type="entry name" value="UPF0311 PROTEIN BLR7842"/>
    <property type="match status" value="1"/>
</dbReference>
<dbReference type="InterPro" id="IPR020915">
    <property type="entry name" value="UPF0311"/>
</dbReference>
<accession>A0A1C3JRE1</accession>
<feature type="signal peptide" evidence="1">
    <location>
        <begin position="1"/>
        <end position="22"/>
    </location>
</feature>
<protein>
    <submittedName>
        <fullName evidence="2">Uncharacterized protein</fullName>
    </submittedName>
</protein>
<feature type="chain" id="PRO_5008676978" evidence="1">
    <location>
        <begin position="23"/>
        <end position="185"/>
    </location>
</feature>
<evidence type="ECO:0000313" key="3">
    <source>
        <dbReference type="EMBL" id="SBT20003.1"/>
    </source>
</evidence>
<dbReference type="AlphaFoldDB" id="A0A1C3JRE1"/>
<dbReference type="OrthoDB" id="5294829at2"/>
<proteinExistence type="predicted"/>
<dbReference type="RefSeq" id="WP_083202859.1">
    <property type="nucleotide sequence ID" value="NZ_FLRA01000012.1"/>
</dbReference>
<evidence type="ECO:0000313" key="4">
    <source>
        <dbReference type="Proteomes" id="UP000092840"/>
    </source>
</evidence>
<dbReference type="EMBL" id="FLRB01000005">
    <property type="protein sequence ID" value="SBT20003.1"/>
    <property type="molecule type" value="Genomic_DNA"/>
</dbReference>
<dbReference type="Pfam" id="PF11578">
    <property type="entry name" value="DUF3237"/>
    <property type="match status" value="1"/>
</dbReference>
<reference evidence="2 5" key="2">
    <citation type="submission" date="2016-06" db="EMBL/GenBank/DDBJ databases">
        <authorList>
            <person name="Kjaerup R.B."/>
            <person name="Dalgaard T.S."/>
            <person name="Juul-Madsen H.R."/>
        </authorList>
    </citation>
    <scope>NUCLEOTIDE SEQUENCE [LARGE SCALE GENOMIC DNA]</scope>
    <source>
        <strain evidence="2 5">CECT 5115</strain>
    </source>
</reference>
<evidence type="ECO:0000313" key="2">
    <source>
        <dbReference type="EMBL" id="SBT17677.1"/>
    </source>
</evidence>
<reference evidence="3 4" key="1">
    <citation type="submission" date="2016-06" db="EMBL/GenBank/DDBJ databases">
        <authorList>
            <person name="Rodrigo-Torres L."/>
            <person name="Arahal D.R."/>
        </authorList>
    </citation>
    <scope>NUCLEOTIDE SEQUENCE [LARGE SCALE GENOMIC DNA]</scope>
    <source>
        <strain evidence="3 4">CECT 5116</strain>
    </source>
</reference>
<dbReference type="PANTHER" id="PTHR37315">
    <property type="entry name" value="UPF0311 PROTEIN BLR7842"/>
    <property type="match status" value="1"/>
</dbReference>
<dbReference type="EMBL" id="FLRA01000012">
    <property type="protein sequence ID" value="SBT17677.1"/>
    <property type="molecule type" value="Genomic_DNA"/>
</dbReference>
<keyword evidence="1" id="KW-0732">Signal</keyword>